<gene>
    <name evidence="1" type="ORF">crov110</name>
</gene>
<name>E3T4N0_CROVB</name>
<organism evidence="1 2">
    <name type="scientific">Cafeteria roenbergensis virus (strain BV-PW1)</name>
    <name type="common">CroV</name>
    <dbReference type="NCBI Taxonomy" id="693272"/>
    <lineage>
        <taxon>Viruses</taxon>
        <taxon>Varidnaviria</taxon>
        <taxon>Bamfordvirae</taxon>
        <taxon>Nucleocytoviricota</taxon>
        <taxon>Megaviricetes</taxon>
        <taxon>Imitervirales</taxon>
        <taxon>Mimiviridae</taxon>
        <taxon>Aliimimivirinae</taxon>
        <taxon>Rheavirus</taxon>
        <taxon>Rheavirus sinusmexicani</taxon>
    </lineage>
</organism>
<proteinExistence type="predicted"/>
<dbReference type="Proteomes" id="UP000029781">
    <property type="component" value="Segment"/>
</dbReference>
<dbReference type="KEGG" id="vg:9887512"/>
<organismHost>
    <name type="scientific">Cafeteria roenbergensis</name>
    <name type="common">Marine flagellate</name>
    <dbReference type="NCBI Taxonomy" id="33653"/>
</organismHost>
<dbReference type="EMBL" id="GU244497">
    <property type="protein sequence ID" value="ADO67143.1"/>
    <property type="molecule type" value="Genomic_DNA"/>
</dbReference>
<dbReference type="RefSeq" id="YP_003969742.1">
    <property type="nucleotide sequence ID" value="NC_014637.1"/>
</dbReference>
<dbReference type="GeneID" id="9887512"/>
<reference evidence="1 2" key="1">
    <citation type="journal article" date="2010" name="Proc. Natl. Acad. Sci. U.S.A.">
        <title>Giant virus with a remarkable complement of genes infects marine zooplankton.</title>
        <authorList>
            <person name="Fischer M.G."/>
            <person name="Allen M.J."/>
            <person name="Wilson W.H."/>
            <person name="Suttle C.A."/>
        </authorList>
    </citation>
    <scope>NUCLEOTIDE SEQUENCE [LARGE SCALE GENOMIC DNA]</scope>
    <source>
        <strain evidence="1 2">BV-PW1</strain>
    </source>
</reference>
<keyword evidence="2" id="KW-1185">Reference proteome</keyword>
<evidence type="ECO:0000313" key="1">
    <source>
        <dbReference type="EMBL" id="ADO67143.1"/>
    </source>
</evidence>
<accession>E3T4N0</accession>
<protein>
    <submittedName>
        <fullName evidence="1">Uncharacterized protein</fullName>
    </submittedName>
</protein>
<evidence type="ECO:0000313" key="2">
    <source>
        <dbReference type="Proteomes" id="UP000029781"/>
    </source>
</evidence>
<sequence>MFNNLINILKNNITWKDLIILFLVVYLLYKINVVEKMSDSTSENIRQTVKDVYQVDVQAIKNLGEVAKTLLDANDTLTLPFKVKITGGLEVDDQIIVNEGTNPDLLMLKHSNKDYLYYNKDGMLGKTNLENSDAINKLNISQVGNINATGDILTTGQNIAIKRDGKYMSRLHHNGADCYMDYMGNLIIRQNNNDGIPGGQAQIKGGDLNCSNIDATGDILTTGQNIAIKRDNKYMSRLHHNGQACYIDYMGDLNMRQNNNDGIPGGQSLIKGGDFNCTNINTTGKIVAGGQVEGATLKSRDVIYTAGGGWFRADNNSNNRVLVNGQQNG</sequence>